<comment type="function">
    <text evidence="1">Putative odorant or sperm cell receptor.</text>
</comment>
<evidence type="ECO:0000256" key="14">
    <source>
        <dbReference type="SAM" id="MobiDB-lite"/>
    </source>
</evidence>
<dbReference type="FunFam" id="1.20.1070.10:FF:000010">
    <property type="entry name" value="Olfactory receptor"/>
    <property type="match status" value="1"/>
</dbReference>
<evidence type="ECO:0000256" key="3">
    <source>
        <dbReference type="ARBA" id="ARBA00022475"/>
    </source>
</evidence>
<evidence type="ECO:0000313" key="18">
    <source>
        <dbReference type="Proteomes" id="UP000700334"/>
    </source>
</evidence>
<feature type="transmembrane region" description="Helical" evidence="15">
    <location>
        <begin position="597"/>
        <end position="619"/>
    </location>
</feature>
<dbReference type="GO" id="GO:0004984">
    <property type="term" value="F:olfactory receptor activity"/>
    <property type="evidence" value="ECO:0007669"/>
    <property type="project" value="InterPro"/>
</dbReference>
<dbReference type="Pfam" id="PF13853">
    <property type="entry name" value="7tm_4"/>
    <property type="match status" value="3"/>
</dbReference>
<protein>
    <submittedName>
        <fullName evidence="17">Olfactory receptor 2G2</fullName>
    </submittedName>
</protein>
<dbReference type="SUPFAM" id="SSF81321">
    <property type="entry name" value="Family A G protein-coupled receptor-like"/>
    <property type="match status" value="3"/>
</dbReference>
<keyword evidence="10 13" id="KW-0675">Receptor</keyword>
<evidence type="ECO:0000256" key="2">
    <source>
        <dbReference type="ARBA" id="ARBA00004651"/>
    </source>
</evidence>
<feature type="transmembrane region" description="Helical" evidence="15">
    <location>
        <begin position="1131"/>
        <end position="1152"/>
    </location>
</feature>
<keyword evidence="4" id="KW-0716">Sensory transduction</keyword>
<dbReference type="AlphaFoldDB" id="A0A8J5ZYL9"/>
<feature type="compositionally biased region" description="Pro residues" evidence="14">
    <location>
        <begin position="101"/>
        <end position="111"/>
    </location>
</feature>
<feature type="domain" description="G-protein coupled receptors family 1 profile" evidence="16">
    <location>
        <begin position="540"/>
        <end position="789"/>
    </location>
</feature>
<keyword evidence="6" id="KW-0552">Olfaction</keyword>
<feature type="compositionally biased region" description="Low complexity" evidence="14">
    <location>
        <begin position="349"/>
        <end position="366"/>
    </location>
</feature>
<evidence type="ECO:0000256" key="4">
    <source>
        <dbReference type="ARBA" id="ARBA00022606"/>
    </source>
</evidence>
<keyword evidence="9 15" id="KW-0472">Membrane</keyword>
<evidence type="ECO:0000256" key="13">
    <source>
        <dbReference type="RuleBase" id="RU000688"/>
    </source>
</evidence>
<evidence type="ECO:0000256" key="15">
    <source>
        <dbReference type="SAM" id="Phobius"/>
    </source>
</evidence>
<feature type="transmembrane region" description="Helical" evidence="15">
    <location>
        <begin position="836"/>
        <end position="860"/>
    </location>
</feature>
<dbReference type="InterPro" id="IPR000725">
    <property type="entry name" value="Olfact_rcpt"/>
</dbReference>
<evidence type="ECO:0000256" key="10">
    <source>
        <dbReference type="ARBA" id="ARBA00023170"/>
    </source>
</evidence>
<feature type="transmembrane region" description="Helical" evidence="15">
    <location>
        <begin position="1048"/>
        <end position="1070"/>
    </location>
</feature>
<feature type="transmembrane region" description="Helical" evidence="15">
    <location>
        <begin position="559"/>
        <end position="577"/>
    </location>
</feature>
<dbReference type="CDD" id="cd15947">
    <property type="entry name" value="7tmA_OR2B-like"/>
    <property type="match status" value="1"/>
</dbReference>
<feature type="transmembrane region" description="Helical" evidence="15">
    <location>
        <begin position="699"/>
        <end position="725"/>
    </location>
</feature>
<dbReference type="OrthoDB" id="2133880at2759"/>
<dbReference type="FunFam" id="1.20.1070.10:FF:000005">
    <property type="entry name" value="Olfactory receptor"/>
    <property type="match status" value="1"/>
</dbReference>
<name>A0A8J5ZYL9_GALPY</name>
<dbReference type="Proteomes" id="UP000700334">
    <property type="component" value="Unassembled WGS sequence"/>
</dbReference>
<accession>A0A8J5ZYL9</accession>
<feature type="domain" description="G-protein coupled receptors family 1 profile" evidence="16">
    <location>
        <begin position="1145"/>
        <end position="1203"/>
    </location>
</feature>
<keyword evidence="12 13" id="KW-0807">Transducer</keyword>
<evidence type="ECO:0000256" key="6">
    <source>
        <dbReference type="ARBA" id="ARBA00022725"/>
    </source>
</evidence>
<dbReference type="InterPro" id="IPR017452">
    <property type="entry name" value="GPCR_Rhodpsn_7TM"/>
</dbReference>
<evidence type="ECO:0000256" key="1">
    <source>
        <dbReference type="ARBA" id="ARBA00003929"/>
    </source>
</evidence>
<evidence type="ECO:0000256" key="11">
    <source>
        <dbReference type="ARBA" id="ARBA00023180"/>
    </source>
</evidence>
<dbReference type="PRINTS" id="PR00237">
    <property type="entry name" value="GPCRRHODOPSN"/>
</dbReference>
<evidence type="ECO:0000259" key="16">
    <source>
        <dbReference type="PROSITE" id="PS50262"/>
    </source>
</evidence>
<feature type="region of interest" description="Disordered" evidence="14">
    <location>
        <begin position="337"/>
        <end position="378"/>
    </location>
</feature>
<evidence type="ECO:0000256" key="9">
    <source>
        <dbReference type="ARBA" id="ARBA00023136"/>
    </source>
</evidence>
<evidence type="ECO:0000256" key="7">
    <source>
        <dbReference type="ARBA" id="ARBA00022989"/>
    </source>
</evidence>
<dbReference type="CDD" id="cd15227">
    <property type="entry name" value="7tmA_OR14-like"/>
    <property type="match status" value="1"/>
</dbReference>
<gene>
    <name evidence="17" type="ORF">J0S82_001445</name>
</gene>
<dbReference type="PRINTS" id="PR00245">
    <property type="entry name" value="OLFACTORYR"/>
</dbReference>
<dbReference type="GO" id="GO:0004930">
    <property type="term" value="F:G protein-coupled receptor activity"/>
    <property type="evidence" value="ECO:0007669"/>
    <property type="project" value="UniProtKB-KW"/>
</dbReference>
<dbReference type="Gene3D" id="1.20.1070.10">
    <property type="entry name" value="Rhodopsin 7-helix transmembrane proteins"/>
    <property type="match status" value="3"/>
</dbReference>
<feature type="transmembrane region" description="Helical" evidence="15">
    <location>
        <begin position="1010"/>
        <end position="1036"/>
    </location>
</feature>
<keyword evidence="18" id="KW-1185">Reference proteome</keyword>
<feature type="compositionally biased region" description="Low complexity" evidence="14">
    <location>
        <begin position="67"/>
        <end position="86"/>
    </location>
</feature>
<feature type="transmembrane region" description="Helical" evidence="15">
    <location>
        <begin position="950"/>
        <end position="968"/>
    </location>
</feature>
<dbReference type="PANTHER" id="PTHR26453">
    <property type="entry name" value="OLFACTORY RECEPTOR"/>
    <property type="match status" value="1"/>
</dbReference>
<comment type="similarity">
    <text evidence="13">Belongs to the G-protein coupled receptor 1 family.</text>
</comment>
<reference evidence="17" key="1">
    <citation type="journal article" date="2021" name="Evol. Appl.">
        <title>The genome of the Pyrenean desman and the effects of bottlenecks and inbreeding on the genomic landscape of an endangered species.</title>
        <authorList>
            <person name="Escoda L."/>
            <person name="Castresana J."/>
        </authorList>
    </citation>
    <scope>NUCLEOTIDE SEQUENCE</scope>
    <source>
        <strain evidence="17">IBE-C5619</strain>
    </source>
</reference>
<evidence type="ECO:0000256" key="12">
    <source>
        <dbReference type="ARBA" id="ARBA00023224"/>
    </source>
</evidence>
<evidence type="ECO:0000256" key="5">
    <source>
        <dbReference type="ARBA" id="ARBA00022692"/>
    </source>
</evidence>
<dbReference type="PROSITE" id="PS50262">
    <property type="entry name" value="G_PROTEIN_RECEP_F1_2"/>
    <property type="match status" value="3"/>
</dbReference>
<feature type="transmembrane region" description="Helical" evidence="15">
    <location>
        <begin position="639"/>
        <end position="661"/>
    </location>
</feature>
<feature type="transmembrane region" description="Helical" evidence="15">
    <location>
        <begin position="737"/>
        <end position="759"/>
    </location>
</feature>
<feature type="transmembrane region" description="Helical" evidence="15">
    <location>
        <begin position="525"/>
        <end position="547"/>
    </location>
</feature>
<sequence length="1203" mass="129536">MEAKKTAGRFSLLQLASSLQQLGKVRFAGWKPRSDLSPPEGGAGLCAATRLVCTVCALEPHMPHQGSPASTAAPHAPTRAAQRPLQPHTPPPGQPSVHCSPRPPLRSPPSLPGLSPGSSRWLLRPSLGLCPVCADAAGRLPKAGTVSFPQLSRTPPWAQPLPRSAVLGPRRTRASAVGLAWPGAACGVLPPAGNLRWPTPRSPGPCSDSCGRGSAFVSAARGCVAPTPPSRTPQGLAPSPSCSCRTWSLLREEPSDSPKLSAARRWTRPAEVTWRRVRPQGRARPRRRRSLGLAAWPDAASRCCGAAPRASPLSGVSPELPTRSRCERLLGARLATPSPLPRASRLRQVRGPVSGRRRGVPVASGSDSGLAGQPAPERLHRPALGSLRAASAVFPAPFTSERTLPPEFRALVGVGVCGRALWGAALYPGLSRTVLAPELGHVSQLVLLRTAAGAAEGSGGQRGLGGARLSLWARNPEEEALRGPSLPPLAQPGGLGRGMGRRANESGPEGFILLGFSAYPRLQKVLFVAIFMLYLLTILGNATIILVSRLDAKLHTPMYFFLAHLSLLDLCFTSSVVPQLLVNLWDPARAISYGGCVVQLCVALALGSTECVLLAVMSYDRYVAVCRPLHYAVVMHPRLCRALAALAWLSGVATTLVQATLTLRLPFCGRRRVDHFFCEVPVLIRLACADTTANEAELFAASVLFLVVPVSFILASYGHIVRAVLRIRSAAGRRKAFGTCSSHLAVVVVFYGTIIFMYLQPARSRAKAQGKFVSLFYTVLTPLLNPLIYTLRNRDVQGALRRALRGAPRNVHMSNETMVTEFILKGFSDRPELRPVSTACFLLIYLFALLGNVSIIAAVTRDGRLRTPMYFFLKNLSFLDVCYTSVTVPRALASTLLGSGVISFWECVAQLFLFVTLCASECFLLTSMAYDRCLAIHRPLLYGAVMSRKLCVELVAVAWLSGALYAVFHTANTFSLPFCGPNVIDHFFCDSSPIMRLSCADPHTNEEVGFVVGGCVILGAFALTLISYALIISTIVQIHSVGGRRKAFSTCSSHLATVVLFYVTGSFAYLRPASHYSPTQGRLVSVFYSILTPSLNPRDWRRGEMAVYNQSTVTQFVLIGLSDLPEVRYPLFAVFAAIYQATLLGNGAILLAIGTEKKLHTPMYYFLANLSLLDIFCPTATVPKMLDNLLTEQNSISFIGCAL</sequence>
<dbReference type="EMBL" id="JAGFMF010011956">
    <property type="protein sequence ID" value="KAG8509307.1"/>
    <property type="molecule type" value="Genomic_DNA"/>
</dbReference>
<dbReference type="GO" id="GO:0005886">
    <property type="term" value="C:plasma membrane"/>
    <property type="evidence" value="ECO:0007669"/>
    <property type="project" value="UniProtKB-SubCell"/>
</dbReference>
<feature type="domain" description="G-protein coupled receptors family 1 profile" evidence="16">
    <location>
        <begin position="851"/>
        <end position="1100"/>
    </location>
</feature>
<dbReference type="PROSITE" id="PS00237">
    <property type="entry name" value="G_PROTEIN_RECEP_F1_1"/>
    <property type="match status" value="2"/>
</dbReference>
<evidence type="ECO:0000256" key="8">
    <source>
        <dbReference type="ARBA" id="ARBA00023040"/>
    </source>
</evidence>
<keyword evidence="7 15" id="KW-1133">Transmembrane helix</keyword>
<keyword evidence="5 13" id="KW-0812">Transmembrane</keyword>
<comment type="subcellular location">
    <subcellularLocation>
        <location evidence="2">Cell membrane</location>
        <topology evidence="2">Multi-pass membrane protein</topology>
    </subcellularLocation>
</comment>
<keyword evidence="11" id="KW-0325">Glycoprotein</keyword>
<feature type="transmembrane region" description="Helical" evidence="15">
    <location>
        <begin position="911"/>
        <end position="930"/>
    </location>
</feature>
<dbReference type="InterPro" id="IPR000276">
    <property type="entry name" value="GPCR_Rhodpsn"/>
</dbReference>
<organism evidence="17 18">
    <name type="scientific">Galemys pyrenaicus</name>
    <name type="common">Iberian desman</name>
    <name type="synonym">Pyrenean desman</name>
    <dbReference type="NCBI Taxonomy" id="202257"/>
    <lineage>
        <taxon>Eukaryota</taxon>
        <taxon>Metazoa</taxon>
        <taxon>Chordata</taxon>
        <taxon>Craniata</taxon>
        <taxon>Vertebrata</taxon>
        <taxon>Euteleostomi</taxon>
        <taxon>Mammalia</taxon>
        <taxon>Eutheria</taxon>
        <taxon>Laurasiatheria</taxon>
        <taxon>Eulipotyphla</taxon>
        <taxon>Talpidae</taxon>
        <taxon>Galemys</taxon>
    </lineage>
</organism>
<feature type="region of interest" description="Disordered" evidence="14">
    <location>
        <begin position="63"/>
        <end position="117"/>
    </location>
</feature>
<keyword evidence="3" id="KW-1003">Cell membrane</keyword>
<comment type="caution">
    <text evidence="17">The sequence shown here is derived from an EMBL/GenBank/DDBJ whole genome shotgun (WGS) entry which is preliminary data.</text>
</comment>
<evidence type="ECO:0000313" key="17">
    <source>
        <dbReference type="EMBL" id="KAG8509307.1"/>
    </source>
</evidence>
<keyword evidence="8 13" id="KW-0297">G-protein coupled receptor</keyword>
<proteinExistence type="inferred from homology"/>